<accession>A0ABQ9DND2</accession>
<proteinExistence type="predicted"/>
<feature type="compositionally biased region" description="Basic and acidic residues" evidence="1">
    <location>
        <begin position="237"/>
        <end position="257"/>
    </location>
</feature>
<organism evidence="2 3">
    <name type="scientific">Willisornis vidua</name>
    <name type="common">Xingu scale-backed antbird</name>
    <dbReference type="NCBI Taxonomy" id="1566151"/>
    <lineage>
        <taxon>Eukaryota</taxon>
        <taxon>Metazoa</taxon>
        <taxon>Chordata</taxon>
        <taxon>Craniata</taxon>
        <taxon>Vertebrata</taxon>
        <taxon>Euteleostomi</taxon>
        <taxon>Archelosauria</taxon>
        <taxon>Archosauria</taxon>
        <taxon>Dinosauria</taxon>
        <taxon>Saurischia</taxon>
        <taxon>Theropoda</taxon>
        <taxon>Coelurosauria</taxon>
        <taxon>Aves</taxon>
        <taxon>Neognathae</taxon>
        <taxon>Neoaves</taxon>
        <taxon>Telluraves</taxon>
        <taxon>Australaves</taxon>
        <taxon>Passeriformes</taxon>
        <taxon>Thamnophilidae</taxon>
        <taxon>Willisornis</taxon>
    </lineage>
</organism>
<comment type="caution">
    <text evidence="2">The sequence shown here is derived from an EMBL/GenBank/DDBJ whole genome shotgun (WGS) entry which is preliminary data.</text>
</comment>
<feature type="region of interest" description="Disordered" evidence="1">
    <location>
        <begin position="108"/>
        <end position="133"/>
    </location>
</feature>
<feature type="compositionally biased region" description="Polar residues" evidence="1">
    <location>
        <begin position="1"/>
        <end position="14"/>
    </location>
</feature>
<feature type="compositionally biased region" description="Gly residues" evidence="1">
    <location>
        <begin position="310"/>
        <end position="329"/>
    </location>
</feature>
<dbReference type="PANTHER" id="PTHR21553">
    <property type="entry name" value="ALMS1-RELATED"/>
    <property type="match status" value="1"/>
</dbReference>
<keyword evidence="3" id="KW-1185">Reference proteome</keyword>
<feature type="compositionally biased region" description="Basic and acidic residues" evidence="1">
    <location>
        <begin position="420"/>
        <end position="435"/>
    </location>
</feature>
<evidence type="ECO:0000313" key="2">
    <source>
        <dbReference type="EMBL" id="KAJ7424121.1"/>
    </source>
</evidence>
<dbReference type="PANTHER" id="PTHR21553:SF22">
    <property type="entry name" value="CENTROSOME-ASSOCIATED PROTEIN ALMS1"/>
    <property type="match status" value="1"/>
</dbReference>
<gene>
    <name evidence="2" type="ORF">WISP_30214</name>
</gene>
<feature type="region of interest" description="Disordered" evidence="1">
    <location>
        <begin position="1"/>
        <end position="91"/>
    </location>
</feature>
<feature type="region of interest" description="Disordered" evidence="1">
    <location>
        <begin position="166"/>
        <end position="218"/>
    </location>
</feature>
<feature type="compositionally biased region" description="Basic and acidic residues" evidence="1">
    <location>
        <begin position="176"/>
        <end position="191"/>
    </location>
</feature>
<feature type="region of interest" description="Disordered" evidence="1">
    <location>
        <begin position="236"/>
        <end position="435"/>
    </location>
</feature>
<feature type="compositionally biased region" description="Polar residues" evidence="1">
    <location>
        <begin position="26"/>
        <end position="64"/>
    </location>
</feature>
<dbReference type="EMBL" id="WHWB01032737">
    <property type="protein sequence ID" value="KAJ7424121.1"/>
    <property type="molecule type" value="Genomic_DNA"/>
</dbReference>
<feature type="compositionally biased region" description="Low complexity" evidence="1">
    <location>
        <begin position="387"/>
        <end position="408"/>
    </location>
</feature>
<evidence type="ECO:0000313" key="3">
    <source>
        <dbReference type="Proteomes" id="UP001145742"/>
    </source>
</evidence>
<name>A0ABQ9DND2_9PASS</name>
<dbReference type="Proteomes" id="UP001145742">
    <property type="component" value="Unassembled WGS sequence"/>
</dbReference>
<protein>
    <submittedName>
        <fullName evidence="2">Alstrom syndrome protein 1-like protein</fullName>
    </submittedName>
</protein>
<sequence length="435" mass="45380">MPTSFESDPSTLSISLPPESEVGSDVSPQEVSPTFSRCSGDNPASQWDPQCPTVPNQELPNCSSDADRPLLAARNVEGPAEEESRSLAGSLQGWSAGVLPGVTDGMEAGRGFQATSDVGRRREKGQGTRSVRGSGVLRDIRELLAQAEHLGARWCHPAFSTASCGETGECPPVLLRQEDDPKDSREVRENIPRAQRRLSWDEAATQPSLREEGLGTNPGTCHFRWANPFDANLCHGEGGKETSQEFKAGKSAGRSEPEGCSSVTTDRNPPGVVGTAQSRAGSEDSAGTASELGNPPCPEPLGSITEIPGGFQGMSQSGGAGSRAGGTQGSDGSSSGDSLAARVRNLLEKNPPPSEHPKGGTHGTGGFQSIPWGAAASRSTGAGMGESGSSSSGDSLAARVRSLLRSRSPGIVDTAQILRNAEEQERKIRGEENKR</sequence>
<evidence type="ECO:0000256" key="1">
    <source>
        <dbReference type="SAM" id="MobiDB-lite"/>
    </source>
</evidence>
<reference evidence="2" key="1">
    <citation type="submission" date="2019-10" db="EMBL/GenBank/DDBJ databases">
        <authorList>
            <person name="Soares A.E.R."/>
            <person name="Aleixo A."/>
            <person name="Schneider P."/>
            <person name="Miyaki C.Y."/>
            <person name="Schneider M.P."/>
            <person name="Mello C."/>
            <person name="Vasconcelos A.T.R."/>
        </authorList>
    </citation>
    <scope>NUCLEOTIDE SEQUENCE</scope>
    <source>
        <tissue evidence="2">Muscle</tissue>
    </source>
</reference>
<feature type="compositionally biased region" description="Polar residues" evidence="1">
    <location>
        <begin position="275"/>
        <end position="288"/>
    </location>
</feature>